<dbReference type="Proteomes" id="UP001609176">
    <property type="component" value="Unassembled WGS sequence"/>
</dbReference>
<keyword evidence="12" id="KW-1185">Reference proteome</keyword>
<dbReference type="Pfam" id="PF03176">
    <property type="entry name" value="MMPL"/>
    <property type="match status" value="2"/>
</dbReference>
<evidence type="ECO:0000256" key="5">
    <source>
        <dbReference type="ARBA" id="ARBA00022989"/>
    </source>
</evidence>
<feature type="domain" description="SSD" evidence="8">
    <location>
        <begin position="570"/>
        <end position="706"/>
    </location>
</feature>
<feature type="transmembrane region" description="Helical" evidence="7">
    <location>
        <begin position="178"/>
        <end position="197"/>
    </location>
</feature>
<gene>
    <name evidence="10" type="ORF">ACHIPV_17340</name>
    <name evidence="9" type="ORF">ACHIRB_04710</name>
</gene>
<dbReference type="PANTHER" id="PTHR33406">
    <property type="entry name" value="MEMBRANE PROTEIN MJ1562-RELATED"/>
    <property type="match status" value="1"/>
</dbReference>
<reference evidence="11 12" key="1">
    <citation type="submission" date="2024-10" db="EMBL/GenBank/DDBJ databases">
        <authorList>
            <person name="Riesco R."/>
        </authorList>
    </citation>
    <scope>NUCLEOTIDE SEQUENCE [LARGE SCALE GENOMIC DNA]</scope>
    <source>
        <strain evidence="10 11">NCIMB 15448</strain>
        <strain evidence="9 12">NCIMB 15450</strain>
    </source>
</reference>
<evidence type="ECO:0000313" key="12">
    <source>
        <dbReference type="Proteomes" id="UP001609219"/>
    </source>
</evidence>
<dbReference type="PANTHER" id="PTHR33406:SF11">
    <property type="entry name" value="MEMBRANE PROTEIN SCO6666-RELATED"/>
    <property type="match status" value="1"/>
</dbReference>
<dbReference type="RefSeq" id="WP_395125170.1">
    <property type="nucleotide sequence ID" value="NZ_JBIMSN010000020.1"/>
</dbReference>
<proteinExistence type="inferred from homology"/>
<dbReference type="InterPro" id="IPR004869">
    <property type="entry name" value="MMPL_dom"/>
</dbReference>
<protein>
    <submittedName>
        <fullName evidence="10">MMPL family transporter</fullName>
    </submittedName>
</protein>
<evidence type="ECO:0000256" key="4">
    <source>
        <dbReference type="ARBA" id="ARBA00022692"/>
    </source>
</evidence>
<evidence type="ECO:0000256" key="2">
    <source>
        <dbReference type="ARBA" id="ARBA00010157"/>
    </source>
</evidence>
<sequence length="739" mass="78562">MLNQIARLSIRAPKYVLAFMFAIAILCGVAGATVMDHLGQGGFEDPDAESTRASQILDERFGIGAPNLVLLVDAPAGLDTAETRSFGNELTDELRASDGVSSVQSYWEAPPDLAIALRSTDSTSAIIAAKIDGDDKTAMARAEKIADELSGVRDGITVRAGGEAVGYQEVTDQVTKDLLVAEAVAIPITGILLVWIFGSLVAAMLPLAIGIFSILTTVGILRGLSVFTDMSFYALNMTTALGMALAIDYSLFMVSRFREELQAGHDVDTAIERTVRTAGRTVLFSALPVMLSMSALLIFPLYFLRSFAYAGMAVVGAAAVAALVLMPAILKLLGTRVNALDLRTPALKWFGRSPKRTVVPEESLWYRIVMRVNKFPAVAAVAVIIVLLFLGAPFLSVQLGFADDRAIGDQASSRQVGDSLRTDFNQDATASALALLPDFTGDPGPYAQALSEVDGVVGVASAAGTYVSGFRAASAPEGLRDAEGTFLTVATKVPPFGAEGGELLERLRAVPPPAEVLFTGPAAKNDDTIAAIAGRLPLALAWIALAIFVVLFLFTGSIVLPIKAIVVNTLSLSATFGALVWIFQEGHLSGLLGFTPTGYLNTVIPVLMFCLAFGMSMDYEIFILSRIREEWLKSSRSAQDSSRAVALGMARTGRIITAAAILMAVVLSALVTSQVSFIQMFGLGLALMVVVDATLVRSVLVPAFMQLMGRYNWWAPAPLARLHDKIGLSEAEPEVERAR</sequence>
<feature type="transmembrane region" description="Helical" evidence="7">
    <location>
        <begin position="375"/>
        <end position="395"/>
    </location>
</feature>
<comment type="similarity">
    <text evidence="2">Belongs to the resistance-nodulation-cell division (RND) (TC 2.A.6) family. MmpL subfamily.</text>
</comment>
<dbReference type="SUPFAM" id="SSF82866">
    <property type="entry name" value="Multidrug efflux transporter AcrB transmembrane domain"/>
    <property type="match status" value="2"/>
</dbReference>
<evidence type="ECO:0000313" key="10">
    <source>
        <dbReference type="EMBL" id="MFH5243626.1"/>
    </source>
</evidence>
<comment type="caution">
    <text evidence="10">The sequence shown here is derived from an EMBL/GenBank/DDBJ whole genome shotgun (WGS) entry which is preliminary data.</text>
</comment>
<evidence type="ECO:0000256" key="3">
    <source>
        <dbReference type="ARBA" id="ARBA00022475"/>
    </source>
</evidence>
<keyword evidence="5 7" id="KW-1133">Transmembrane helix</keyword>
<feature type="transmembrane region" description="Helical" evidence="7">
    <location>
        <begin position="603"/>
        <end position="624"/>
    </location>
</feature>
<feature type="transmembrane region" description="Helical" evidence="7">
    <location>
        <begin position="282"/>
        <end position="303"/>
    </location>
</feature>
<dbReference type="Gene3D" id="1.20.1640.10">
    <property type="entry name" value="Multidrug efflux transporter AcrB transmembrane domain"/>
    <property type="match status" value="2"/>
</dbReference>
<evidence type="ECO:0000256" key="7">
    <source>
        <dbReference type="SAM" id="Phobius"/>
    </source>
</evidence>
<keyword evidence="4 7" id="KW-0812">Transmembrane</keyword>
<accession>A0ABW7KRD6</accession>
<feature type="transmembrane region" description="Helical" evidence="7">
    <location>
        <begin position="677"/>
        <end position="700"/>
    </location>
</feature>
<dbReference type="InterPro" id="IPR050545">
    <property type="entry name" value="Mycobact_MmpL"/>
</dbReference>
<dbReference type="InterPro" id="IPR000731">
    <property type="entry name" value="SSD"/>
</dbReference>
<name>A0ABW7KRD6_9NOCA</name>
<evidence type="ECO:0000259" key="8">
    <source>
        <dbReference type="PROSITE" id="PS50156"/>
    </source>
</evidence>
<evidence type="ECO:0000313" key="9">
    <source>
        <dbReference type="EMBL" id="MFH5227891.1"/>
    </source>
</evidence>
<keyword evidence="6 7" id="KW-0472">Membrane</keyword>
<dbReference type="EMBL" id="JBIMSN010000020">
    <property type="protein sequence ID" value="MFH5227891.1"/>
    <property type="molecule type" value="Genomic_DNA"/>
</dbReference>
<keyword evidence="3" id="KW-1003">Cell membrane</keyword>
<feature type="transmembrane region" description="Helical" evidence="7">
    <location>
        <begin position="565"/>
        <end position="583"/>
    </location>
</feature>
<dbReference type="Proteomes" id="UP001609219">
    <property type="component" value="Unassembled WGS sequence"/>
</dbReference>
<feature type="domain" description="SSD" evidence="8">
    <location>
        <begin position="211"/>
        <end position="332"/>
    </location>
</feature>
<evidence type="ECO:0000313" key="11">
    <source>
        <dbReference type="Proteomes" id="UP001609176"/>
    </source>
</evidence>
<feature type="transmembrane region" description="Helical" evidence="7">
    <location>
        <begin position="309"/>
        <end position="333"/>
    </location>
</feature>
<comment type="subcellular location">
    <subcellularLocation>
        <location evidence="1">Cell membrane</location>
        <topology evidence="1">Multi-pass membrane protein</topology>
    </subcellularLocation>
</comment>
<evidence type="ECO:0000256" key="1">
    <source>
        <dbReference type="ARBA" id="ARBA00004651"/>
    </source>
</evidence>
<feature type="transmembrane region" description="Helical" evidence="7">
    <location>
        <begin position="645"/>
        <end position="671"/>
    </location>
</feature>
<feature type="transmembrane region" description="Helical" evidence="7">
    <location>
        <begin position="204"/>
        <end position="224"/>
    </location>
</feature>
<dbReference type="PROSITE" id="PS50156">
    <property type="entry name" value="SSD"/>
    <property type="match status" value="2"/>
</dbReference>
<dbReference type="EMBL" id="JBIMSP010000028">
    <property type="protein sequence ID" value="MFH5243626.1"/>
    <property type="molecule type" value="Genomic_DNA"/>
</dbReference>
<evidence type="ECO:0000256" key="6">
    <source>
        <dbReference type="ARBA" id="ARBA00023136"/>
    </source>
</evidence>
<feature type="transmembrane region" description="Helical" evidence="7">
    <location>
        <begin position="539"/>
        <end position="560"/>
    </location>
</feature>
<organism evidence="10 11">
    <name type="scientific">Antrihabitans spumae</name>
    <dbReference type="NCBI Taxonomy" id="3373370"/>
    <lineage>
        <taxon>Bacteria</taxon>
        <taxon>Bacillati</taxon>
        <taxon>Actinomycetota</taxon>
        <taxon>Actinomycetes</taxon>
        <taxon>Mycobacteriales</taxon>
        <taxon>Nocardiaceae</taxon>
        <taxon>Antrihabitans</taxon>
    </lineage>
</organism>
<feature type="transmembrane region" description="Helical" evidence="7">
    <location>
        <begin position="230"/>
        <end position="252"/>
    </location>
</feature>